<dbReference type="EMBL" id="VRTY01000018">
    <property type="protein sequence ID" value="TXK49262.1"/>
    <property type="molecule type" value="Genomic_DNA"/>
</dbReference>
<dbReference type="Proteomes" id="UP000321926">
    <property type="component" value="Unassembled WGS sequence"/>
</dbReference>
<dbReference type="RefSeq" id="WP_147920976.1">
    <property type="nucleotide sequence ID" value="NZ_VRTY01000018.1"/>
</dbReference>
<evidence type="ECO:0000313" key="1">
    <source>
        <dbReference type="EMBL" id="TXK49262.1"/>
    </source>
</evidence>
<keyword evidence="2" id="KW-1185">Reference proteome</keyword>
<accession>A0A5C8KCV1</accession>
<name>A0A5C8KCV1_9BACT</name>
<reference evidence="1 2" key="1">
    <citation type="submission" date="2019-08" db="EMBL/GenBank/DDBJ databases">
        <authorList>
            <person name="Shi S."/>
        </authorList>
    </citation>
    <scope>NUCLEOTIDE SEQUENCE [LARGE SCALE GENOMIC DNA]</scope>
    <source>
        <strain evidence="1 2">GY10130</strain>
    </source>
</reference>
<protein>
    <submittedName>
        <fullName evidence="1">Uncharacterized protein</fullName>
    </submittedName>
</protein>
<comment type="caution">
    <text evidence="1">The sequence shown here is derived from an EMBL/GenBank/DDBJ whole genome shotgun (WGS) entry which is preliminary data.</text>
</comment>
<evidence type="ECO:0000313" key="2">
    <source>
        <dbReference type="Proteomes" id="UP000321926"/>
    </source>
</evidence>
<sequence>MKELDKLRKGLKIGDILLIEDYGNTLKCIFMAGGLAKSSFIVKDDALVEALRLKGDHGILEGASFHAFKNTFDSFALHVKARKLYDELSYNLPLYMKPEVHEDEVLKQAVA</sequence>
<dbReference type="OrthoDB" id="853080at2"/>
<dbReference type="AlphaFoldDB" id="A0A5C8KCV1"/>
<proteinExistence type="predicted"/>
<gene>
    <name evidence="1" type="ORF">FVR03_06780</name>
</gene>
<organism evidence="1 2">
    <name type="scientific">Pontibacter qinzhouensis</name>
    <dbReference type="NCBI Taxonomy" id="2603253"/>
    <lineage>
        <taxon>Bacteria</taxon>
        <taxon>Pseudomonadati</taxon>
        <taxon>Bacteroidota</taxon>
        <taxon>Cytophagia</taxon>
        <taxon>Cytophagales</taxon>
        <taxon>Hymenobacteraceae</taxon>
        <taxon>Pontibacter</taxon>
    </lineage>
</organism>